<organism evidence="2 3">
    <name type="scientific">Rhodopirellula baltica SH28</name>
    <dbReference type="NCBI Taxonomy" id="993517"/>
    <lineage>
        <taxon>Bacteria</taxon>
        <taxon>Pseudomonadati</taxon>
        <taxon>Planctomycetota</taxon>
        <taxon>Planctomycetia</taxon>
        <taxon>Pirellulales</taxon>
        <taxon>Pirellulaceae</taxon>
        <taxon>Rhodopirellula</taxon>
    </lineage>
</organism>
<evidence type="ECO:0000256" key="1">
    <source>
        <dbReference type="SAM" id="Phobius"/>
    </source>
</evidence>
<feature type="transmembrane region" description="Helical" evidence="1">
    <location>
        <begin position="34"/>
        <end position="54"/>
    </location>
</feature>
<dbReference type="EMBL" id="AMCW01000141">
    <property type="protein sequence ID" value="EKJ99653.1"/>
    <property type="molecule type" value="Genomic_DNA"/>
</dbReference>
<gene>
    <name evidence="2" type="ORF">RBSH_05070</name>
</gene>
<dbReference type="Proteomes" id="UP000007993">
    <property type="component" value="Unassembled WGS sequence"/>
</dbReference>
<dbReference type="PATRIC" id="fig|993517.3.peg.5493"/>
<keyword evidence="1" id="KW-1133">Transmembrane helix</keyword>
<protein>
    <submittedName>
        <fullName evidence="2">Uncharacterized protein</fullName>
    </submittedName>
</protein>
<proteinExistence type="predicted"/>
<keyword evidence="1" id="KW-0812">Transmembrane</keyword>
<evidence type="ECO:0000313" key="2">
    <source>
        <dbReference type="EMBL" id="EKJ99653.1"/>
    </source>
</evidence>
<sequence length="62" mass="7028">MEVSSGMQSGAARVFRHLNRFGKRCCSRVQLLKLRFCILFCWPKAFIILAWGIAPGIENDGK</sequence>
<dbReference type="AlphaFoldDB" id="K5DA17"/>
<keyword evidence="1" id="KW-0472">Membrane</keyword>
<reference evidence="2 3" key="1">
    <citation type="journal article" date="2013" name="Mar. Genomics">
        <title>Expression of sulfatases in Rhodopirellula baltica and the diversity of sulfatases in the genus Rhodopirellula.</title>
        <authorList>
            <person name="Wegner C.E."/>
            <person name="Richter-Heitmann T."/>
            <person name="Klindworth A."/>
            <person name="Klockow C."/>
            <person name="Richter M."/>
            <person name="Achstetter T."/>
            <person name="Glockner F.O."/>
            <person name="Harder J."/>
        </authorList>
    </citation>
    <scope>NUCLEOTIDE SEQUENCE [LARGE SCALE GENOMIC DNA]</scope>
    <source>
        <strain evidence="2 3">SH28</strain>
    </source>
</reference>
<comment type="caution">
    <text evidence="2">The sequence shown here is derived from an EMBL/GenBank/DDBJ whole genome shotgun (WGS) entry which is preliminary data.</text>
</comment>
<accession>K5DA17</accession>
<evidence type="ECO:0000313" key="3">
    <source>
        <dbReference type="Proteomes" id="UP000007993"/>
    </source>
</evidence>
<name>K5DA17_RHOBT</name>